<dbReference type="InterPro" id="IPR011701">
    <property type="entry name" value="MFS"/>
</dbReference>
<keyword evidence="12" id="KW-1185">Reference proteome</keyword>
<feature type="compositionally biased region" description="Basic and acidic residues" evidence="8">
    <location>
        <begin position="23"/>
        <end position="47"/>
    </location>
</feature>
<gene>
    <name evidence="11" type="ORF">J7337_012942</name>
</gene>
<dbReference type="KEGG" id="fmu:J7337_012942"/>
<accession>A0A9P8IK17</accession>
<dbReference type="PANTHER" id="PTHR43791:SF97">
    <property type="entry name" value="ALLANTOATE TRANSPORTER, PUTATIVE (AFU_ORTHOLOGUE AFUA_1G14700)-RELATED"/>
    <property type="match status" value="1"/>
</dbReference>
<feature type="transmembrane region" description="Helical" evidence="9">
    <location>
        <begin position="200"/>
        <end position="218"/>
    </location>
</feature>
<name>A0A9P8IK17_9HYPO</name>
<protein>
    <recommendedName>
        <fullName evidence="10">Major facilitator superfamily (MFS) profile domain-containing protein</fullName>
    </recommendedName>
</protein>
<dbReference type="PROSITE" id="PS50850">
    <property type="entry name" value="MFS"/>
    <property type="match status" value="1"/>
</dbReference>
<comment type="similarity">
    <text evidence="7">Belongs to the major facilitator superfamily. Allantoate permease family.</text>
</comment>
<dbReference type="EMBL" id="JAHBCI010000010">
    <property type="protein sequence ID" value="KAG9496355.1"/>
    <property type="molecule type" value="Genomic_DNA"/>
</dbReference>
<dbReference type="FunFam" id="1.20.1250.20:FF:000064">
    <property type="entry name" value="MFS allantoate transporter"/>
    <property type="match status" value="1"/>
</dbReference>
<dbReference type="GO" id="GO:0016020">
    <property type="term" value="C:membrane"/>
    <property type="evidence" value="ECO:0007669"/>
    <property type="project" value="UniProtKB-SubCell"/>
</dbReference>
<dbReference type="Pfam" id="PF07690">
    <property type="entry name" value="MFS_1"/>
    <property type="match status" value="1"/>
</dbReference>
<keyword evidence="3 9" id="KW-0812">Transmembrane</keyword>
<evidence type="ECO:0000256" key="7">
    <source>
        <dbReference type="ARBA" id="ARBA00037968"/>
    </source>
</evidence>
<dbReference type="InterPro" id="IPR020846">
    <property type="entry name" value="MFS_dom"/>
</dbReference>
<dbReference type="Proteomes" id="UP000827133">
    <property type="component" value="Unassembled WGS sequence"/>
</dbReference>
<keyword evidence="4 9" id="KW-1133">Transmembrane helix</keyword>
<feature type="transmembrane region" description="Helical" evidence="9">
    <location>
        <begin position="167"/>
        <end position="188"/>
    </location>
</feature>
<keyword evidence="6" id="KW-0325">Glycoprotein</keyword>
<dbReference type="InterPro" id="IPR036259">
    <property type="entry name" value="MFS_trans_sf"/>
</dbReference>
<dbReference type="RefSeq" id="XP_044675355.1">
    <property type="nucleotide sequence ID" value="XM_044830439.1"/>
</dbReference>
<comment type="subcellular location">
    <subcellularLocation>
        <location evidence="1">Membrane</location>
        <topology evidence="1">Multi-pass membrane protein</topology>
    </subcellularLocation>
</comment>
<evidence type="ECO:0000256" key="5">
    <source>
        <dbReference type="ARBA" id="ARBA00023136"/>
    </source>
</evidence>
<feature type="transmembrane region" description="Helical" evidence="9">
    <location>
        <begin position="138"/>
        <end position="155"/>
    </location>
</feature>
<evidence type="ECO:0000256" key="8">
    <source>
        <dbReference type="SAM" id="MobiDB-lite"/>
    </source>
</evidence>
<evidence type="ECO:0000259" key="10">
    <source>
        <dbReference type="PROSITE" id="PS50850"/>
    </source>
</evidence>
<keyword evidence="5 9" id="KW-0472">Membrane</keyword>
<evidence type="ECO:0000256" key="1">
    <source>
        <dbReference type="ARBA" id="ARBA00004141"/>
    </source>
</evidence>
<dbReference type="Gene3D" id="1.20.1250.20">
    <property type="entry name" value="MFS general substrate transporter like domains"/>
    <property type="match status" value="1"/>
</dbReference>
<organism evidence="11 12">
    <name type="scientific">Fusarium musae</name>
    <dbReference type="NCBI Taxonomy" id="1042133"/>
    <lineage>
        <taxon>Eukaryota</taxon>
        <taxon>Fungi</taxon>
        <taxon>Dikarya</taxon>
        <taxon>Ascomycota</taxon>
        <taxon>Pezizomycotina</taxon>
        <taxon>Sordariomycetes</taxon>
        <taxon>Hypocreomycetidae</taxon>
        <taxon>Hypocreales</taxon>
        <taxon>Nectriaceae</taxon>
        <taxon>Fusarium</taxon>
    </lineage>
</organism>
<dbReference type="PANTHER" id="PTHR43791">
    <property type="entry name" value="PERMEASE-RELATED"/>
    <property type="match status" value="1"/>
</dbReference>
<feature type="transmembrane region" description="Helical" evidence="9">
    <location>
        <begin position="352"/>
        <end position="370"/>
    </location>
</feature>
<dbReference type="SUPFAM" id="SSF103473">
    <property type="entry name" value="MFS general substrate transporter"/>
    <property type="match status" value="1"/>
</dbReference>
<feature type="region of interest" description="Disordered" evidence="8">
    <location>
        <begin position="1"/>
        <end position="51"/>
    </location>
</feature>
<evidence type="ECO:0000313" key="11">
    <source>
        <dbReference type="EMBL" id="KAG9496355.1"/>
    </source>
</evidence>
<evidence type="ECO:0000256" key="9">
    <source>
        <dbReference type="SAM" id="Phobius"/>
    </source>
</evidence>
<proteinExistence type="inferred from homology"/>
<evidence type="ECO:0000256" key="2">
    <source>
        <dbReference type="ARBA" id="ARBA00022448"/>
    </source>
</evidence>
<dbReference type="GeneID" id="68320798"/>
<evidence type="ECO:0000256" key="3">
    <source>
        <dbReference type="ARBA" id="ARBA00022692"/>
    </source>
</evidence>
<sequence length="473" mass="53095">MDKDLKPVTTVPTNSTVGMGELVEDRASGHKHADTLDDGEKQSEELRSPPLGLAYSSKEDARVRWKLDLILLPMMACTYVLNYMDKVALSEASIFGIKEDLNLVGQQYSWSSSIFYLGYLVWQYPSSLLMQKLPTGRYFGVMIFLWGLTACTTAFTKNFATLCVNRVFLGVFESCMSPILTILISQYWTREEQPLRTSLWWSASAVGSFMADAITYGLSGKDHSGSKYAVWQVVYLVFGPMTMFWGVVVFFGVPASPLNAWFFSKRERDIATDRVLKNHTGIKNTEYKWNQVRECLMDPQPWILAIHAFLQCLQGGGLTSQKEHILMTVQFSKIVLTQTLGYSSRQATLMGMPSNTIHLVSVVFAGWFCTRFKNTRCYVMITTNIIVLIGAVLVDIIYVNTVPFGLGMSMLSSNIAGFTKKSTASVMMFLGYCLGQFTGPQFFITHEAPQYQTAFRGFYSSVSAMIVLEIVLL</sequence>
<dbReference type="GO" id="GO:0022857">
    <property type="term" value="F:transmembrane transporter activity"/>
    <property type="evidence" value="ECO:0007669"/>
    <property type="project" value="InterPro"/>
</dbReference>
<feature type="transmembrane region" description="Helical" evidence="9">
    <location>
        <begin position="230"/>
        <end position="253"/>
    </location>
</feature>
<dbReference type="AlphaFoldDB" id="A0A9P8IK17"/>
<reference evidence="11" key="1">
    <citation type="journal article" date="2021" name="Mol. Plant Microbe Interact.">
        <title>Telomere to telomere genome assembly of Fusarium musae F31, causal agent of crown rot disease of banana.</title>
        <authorList>
            <person name="Degradi L."/>
            <person name="Tava V."/>
            <person name="Kunova A."/>
            <person name="Cortesi P."/>
            <person name="Saracchi M."/>
            <person name="Pasquali M."/>
        </authorList>
    </citation>
    <scope>NUCLEOTIDE SEQUENCE</scope>
    <source>
        <strain evidence="11">F31</strain>
    </source>
</reference>
<feature type="transmembrane region" description="Helical" evidence="9">
    <location>
        <begin position="377"/>
        <end position="399"/>
    </location>
</feature>
<evidence type="ECO:0000256" key="6">
    <source>
        <dbReference type="ARBA" id="ARBA00023180"/>
    </source>
</evidence>
<evidence type="ECO:0000256" key="4">
    <source>
        <dbReference type="ARBA" id="ARBA00022989"/>
    </source>
</evidence>
<comment type="caution">
    <text evidence="11">The sequence shown here is derived from an EMBL/GenBank/DDBJ whole genome shotgun (WGS) entry which is preliminary data.</text>
</comment>
<feature type="domain" description="Major facilitator superfamily (MFS) profile" evidence="10">
    <location>
        <begin position="71"/>
        <end position="473"/>
    </location>
</feature>
<evidence type="ECO:0000313" key="12">
    <source>
        <dbReference type="Proteomes" id="UP000827133"/>
    </source>
</evidence>
<keyword evidence="2" id="KW-0813">Transport</keyword>